<dbReference type="PRINTS" id="PR00111">
    <property type="entry name" value="ABHYDROLASE"/>
</dbReference>
<protein>
    <submittedName>
        <fullName evidence="2">Alpha/beta hydrolase</fullName>
    </submittedName>
</protein>
<sequence length="274" mass="29431">MTASKPGSGVERRFIATRLGRIHVAMAGAGFPVLLLHQTPRSWDEYRDVLPLLGRDFRAIAMDTLGFGDSDRPTGEPSIELWAQSALALLDAVEEPRAAIVGHHTGAAIAVEIAASAPARVSALVLSACPFVDAARRAKHAGTRVIDDVETRGDGAHLAELWARRQPFYPDGNVDLLQRFMIDALRAGEMAAEGHRVVNRYRMEDRLGHIQCPTLVIAPTDDPHAHPVAPRVAGAIGGSVLHELSGGMVPLPDQMPQVFAGLVRDFVAANVAKF</sequence>
<dbReference type="EMBL" id="LNCU01000113">
    <property type="protein sequence ID" value="KWV47655.1"/>
    <property type="molecule type" value="Genomic_DNA"/>
</dbReference>
<organism evidence="2 3">
    <name type="scientific">Bradyrhizobium macuxiense</name>
    <dbReference type="NCBI Taxonomy" id="1755647"/>
    <lineage>
        <taxon>Bacteria</taxon>
        <taxon>Pseudomonadati</taxon>
        <taxon>Pseudomonadota</taxon>
        <taxon>Alphaproteobacteria</taxon>
        <taxon>Hyphomicrobiales</taxon>
        <taxon>Nitrobacteraceae</taxon>
        <taxon>Bradyrhizobium</taxon>
    </lineage>
</organism>
<keyword evidence="3" id="KW-1185">Reference proteome</keyword>
<dbReference type="InterPro" id="IPR050266">
    <property type="entry name" value="AB_hydrolase_sf"/>
</dbReference>
<feature type="domain" description="AB hydrolase-1" evidence="1">
    <location>
        <begin position="32"/>
        <end position="129"/>
    </location>
</feature>
<dbReference type="SUPFAM" id="SSF53474">
    <property type="entry name" value="alpha/beta-Hydrolases"/>
    <property type="match status" value="1"/>
</dbReference>
<dbReference type="Pfam" id="PF00561">
    <property type="entry name" value="Abhydrolase_1"/>
    <property type="match status" value="1"/>
</dbReference>
<comment type="caution">
    <text evidence="2">The sequence shown here is derived from an EMBL/GenBank/DDBJ whole genome shotgun (WGS) entry which is preliminary data.</text>
</comment>
<proteinExistence type="predicted"/>
<dbReference type="OrthoDB" id="5491135at2"/>
<gene>
    <name evidence="2" type="ORF">AS156_19670</name>
</gene>
<keyword evidence="2" id="KW-0378">Hydrolase</keyword>
<dbReference type="RefSeq" id="WP_066513715.1">
    <property type="nucleotide sequence ID" value="NZ_LNCU01000113.1"/>
</dbReference>
<reference evidence="2 3" key="1">
    <citation type="submission" date="2015-11" db="EMBL/GenBank/DDBJ databases">
        <title>Draft Genome Sequence of the Strain BR 10303 (Bradyrhizobium sp.) isolated from nodules of Centrolobium paraense.</title>
        <authorList>
            <person name="Zelli J.E."/>
            <person name="Simoes-Araujo J.L."/>
            <person name="Barauna A.C."/>
            <person name="Silva K."/>
        </authorList>
    </citation>
    <scope>NUCLEOTIDE SEQUENCE [LARGE SCALE GENOMIC DNA]</scope>
    <source>
        <strain evidence="2 3">BR 10303</strain>
    </source>
</reference>
<evidence type="ECO:0000259" key="1">
    <source>
        <dbReference type="Pfam" id="PF00561"/>
    </source>
</evidence>
<dbReference type="Proteomes" id="UP000057737">
    <property type="component" value="Unassembled WGS sequence"/>
</dbReference>
<dbReference type="GO" id="GO:0016787">
    <property type="term" value="F:hydrolase activity"/>
    <property type="evidence" value="ECO:0007669"/>
    <property type="project" value="UniProtKB-KW"/>
</dbReference>
<dbReference type="Gene3D" id="3.40.50.1820">
    <property type="entry name" value="alpha/beta hydrolase"/>
    <property type="match status" value="1"/>
</dbReference>
<evidence type="ECO:0000313" key="2">
    <source>
        <dbReference type="EMBL" id="KWV47655.1"/>
    </source>
</evidence>
<name>A0A109JET0_9BRAD</name>
<dbReference type="PANTHER" id="PTHR43798">
    <property type="entry name" value="MONOACYLGLYCEROL LIPASE"/>
    <property type="match status" value="1"/>
</dbReference>
<dbReference type="AlphaFoldDB" id="A0A109JET0"/>
<accession>A0A109JET0</accession>
<dbReference type="InterPro" id="IPR029058">
    <property type="entry name" value="AB_hydrolase_fold"/>
</dbReference>
<evidence type="ECO:0000313" key="3">
    <source>
        <dbReference type="Proteomes" id="UP000057737"/>
    </source>
</evidence>
<dbReference type="InterPro" id="IPR000073">
    <property type="entry name" value="AB_hydrolase_1"/>
</dbReference>